<keyword evidence="3" id="KW-1185">Reference proteome</keyword>
<dbReference type="PANTHER" id="PTHR34679:SF2">
    <property type="entry name" value="OS02G0122500 PROTEIN"/>
    <property type="match status" value="1"/>
</dbReference>
<keyword evidence="1" id="KW-1133">Transmembrane helix</keyword>
<feature type="transmembrane region" description="Helical" evidence="1">
    <location>
        <begin position="138"/>
        <end position="159"/>
    </location>
</feature>
<reference evidence="2 3" key="1">
    <citation type="journal article" date="2014" name="Nat. Commun.">
        <title>Klebsormidium flaccidum genome reveals primary factors for plant terrestrial adaptation.</title>
        <authorList>
            <person name="Hori K."/>
            <person name="Maruyama F."/>
            <person name="Fujisawa T."/>
            <person name="Togashi T."/>
            <person name="Yamamoto N."/>
            <person name="Seo M."/>
            <person name="Sato S."/>
            <person name="Yamada T."/>
            <person name="Mori H."/>
            <person name="Tajima N."/>
            <person name="Moriyama T."/>
            <person name="Ikeuchi M."/>
            <person name="Watanabe M."/>
            <person name="Wada H."/>
            <person name="Kobayashi K."/>
            <person name="Saito M."/>
            <person name="Masuda T."/>
            <person name="Sasaki-Sekimoto Y."/>
            <person name="Mashiguchi K."/>
            <person name="Awai K."/>
            <person name="Shimojima M."/>
            <person name="Masuda S."/>
            <person name="Iwai M."/>
            <person name="Nobusawa T."/>
            <person name="Narise T."/>
            <person name="Kondo S."/>
            <person name="Saito H."/>
            <person name="Sato R."/>
            <person name="Murakawa M."/>
            <person name="Ihara Y."/>
            <person name="Oshima-Yamada Y."/>
            <person name="Ohtaka K."/>
            <person name="Satoh M."/>
            <person name="Sonobe K."/>
            <person name="Ishii M."/>
            <person name="Ohtani R."/>
            <person name="Kanamori-Sato M."/>
            <person name="Honoki R."/>
            <person name="Miyazaki D."/>
            <person name="Mochizuki H."/>
            <person name="Umetsu J."/>
            <person name="Higashi K."/>
            <person name="Shibata D."/>
            <person name="Kamiya Y."/>
            <person name="Sato N."/>
            <person name="Nakamura Y."/>
            <person name="Tabata S."/>
            <person name="Ida S."/>
            <person name="Kurokawa K."/>
            <person name="Ohta H."/>
        </authorList>
    </citation>
    <scope>NUCLEOTIDE SEQUENCE [LARGE SCALE GENOMIC DNA]</scope>
    <source>
        <strain evidence="2 3">NIES-2285</strain>
    </source>
</reference>
<dbReference type="STRING" id="105231.A0A1Y1I4M0"/>
<evidence type="ECO:0000256" key="1">
    <source>
        <dbReference type="SAM" id="Phobius"/>
    </source>
</evidence>
<proteinExistence type="predicted"/>
<dbReference type="AlphaFoldDB" id="A0A1Y1I4M0"/>
<evidence type="ECO:0000313" key="2">
    <source>
        <dbReference type="EMBL" id="GAQ85443.1"/>
    </source>
</evidence>
<sequence length="313" mass="33421">MAQAMATVSQLARIPCIAVQKLNTSTTSSSLHAVPLRSTHVPSPSTTLSFSSSIRSFPASRGFKKQSSSNRKPVAVAQATDSSRSEAAPSAANAELDGLFEGLSSTDKMILSLAAAITPMLLAEDASADILKGRIASLTHPVVMFLLLATTLWTGYLGWQWRRVRTIQDDISELKKQLPPKGEDGKVPASPVDAQIAALTETRKELLKGGFRDRHFNVSSLLLGGGTTFAIAGAYNTFLRTGKLFPGPHLYAGAVIVILWALAAALVPAMQKGNDTARSVHIGLNAVNVGLFLWQVPTGLEIVWKVLEFTTFP</sequence>
<dbReference type="Pfam" id="PF13301">
    <property type="entry name" value="DUF4079"/>
    <property type="match status" value="1"/>
</dbReference>
<feature type="transmembrane region" description="Helical" evidence="1">
    <location>
        <begin position="250"/>
        <end position="269"/>
    </location>
</feature>
<dbReference type="Proteomes" id="UP000054558">
    <property type="component" value="Unassembled WGS sequence"/>
</dbReference>
<dbReference type="OMA" id="PMQKGSE"/>
<dbReference type="PANTHER" id="PTHR34679">
    <property type="match status" value="1"/>
</dbReference>
<evidence type="ECO:0000313" key="3">
    <source>
        <dbReference type="Proteomes" id="UP000054558"/>
    </source>
</evidence>
<dbReference type="OrthoDB" id="4914at2759"/>
<feature type="transmembrane region" description="Helical" evidence="1">
    <location>
        <begin position="216"/>
        <end position="238"/>
    </location>
</feature>
<dbReference type="EMBL" id="DF237184">
    <property type="protein sequence ID" value="GAQ85443.1"/>
    <property type="molecule type" value="Genomic_DNA"/>
</dbReference>
<organism evidence="2 3">
    <name type="scientific">Klebsormidium nitens</name>
    <name type="common">Green alga</name>
    <name type="synonym">Ulothrix nitens</name>
    <dbReference type="NCBI Taxonomy" id="105231"/>
    <lineage>
        <taxon>Eukaryota</taxon>
        <taxon>Viridiplantae</taxon>
        <taxon>Streptophyta</taxon>
        <taxon>Klebsormidiophyceae</taxon>
        <taxon>Klebsormidiales</taxon>
        <taxon>Klebsormidiaceae</taxon>
        <taxon>Klebsormidium</taxon>
    </lineage>
</organism>
<keyword evidence="1" id="KW-0472">Membrane</keyword>
<accession>A0A1Y1I4M0</accession>
<dbReference type="InterPro" id="IPR025067">
    <property type="entry name" value="DUF4079"/>
</dbReference>
<gene>
    <name evidence="2" type="ORF">KFL_002350180</name>
</gene>
<keyword evidence="1" id="KW-0812">Transmembrane</keyword>
<protein>
    <submittedName>
        <fullName evidence="2">Uncharacterized protein</fullName>
    </submittedName>
</protein>
<name>A0A1Y1I4M0_KLENI</name>